<feature type="transmembrane region" description="Helical" evidence="1">
    <location>
        <begin position="265"/>
        <end position="283"/>
    </location>
</feature>
<sequence length="316" mass="33211">MSATQLHKLKSAITVSRRYFRMRAGLMFGLCAALGWGGYLAATRHAVAEGLTSNDLAFIRYTTAGIILGPWLLLHWRDRCSGLSLSRSLILALLAGPPLVMLVAGGSRHAPFATGMLVELAVLAVVGILLATWWLGERLDAIRVAGLVALTVRIIVVAGPVFLCCTSRSWMGVIMYAGAGCMFAAFVALVEKWQIEPLAATAVVSVMSACTFGPYYLGVDGLGRLSGVSLWLLGEQVVGQGLVAGVVALTAFSLCVRLEGIVRAMLFPALTPAAGVLFGSSLTGELPTITQASFLALSALGALFLLAASRQPRTMA</sequence>
<feature type="transmembrane region" description="Helical" evidence="1">
    <location>
        <begin position="112"/>
        <end position="135"/>
    </location>
</feature>
<protein>
    <submittedName>
        <fullName evidence="3">DMT family transporter</fullName>
    </submittedName>
</protein>
<evidence type="ECO:0000313" key="3">
    <source>
        <dbReference type="EMBL" id="MBR1139187.1"/>
    </source>
</evidence>
<reference evidence="4" key="1">
    <citation type="journal article" date="2021" name="ISME J.">
        <title>Evolutionary origin and ecological implication of a unique nif island in free-living Bradyrhizobium lineages.</title>
        <authorList>
            <person name="Tao J."/>
        </authorList>
    </citation>
    <scope>NUCLEOTIDE SEQUENCE [LARGE SCALE GENOMIC DNA]</scope>
    <source>
        <strain evidence="4">SZCCT0094</strain>
    </source>
</reference>
<dbReference type="Pfam" id="PF00892">
    <property type="entry name" value="EamA"/>
    <property type="match status" value="1"/>
</dbReference>
<feature type="transmembrane region" description="Helical" evidence="1">
    <location>
        <begin position="58"/>
        <end position="76"/>
    </location>
</feature>
<accession>A0ABS5GCX1</accession>
<gene>
    <name evidence="3" type="ORF">JQ619_25840</name>
</gene>
<feature type="transmembrane region" description="Helical" evidence="1">
    <location>
        <begin position="197"/>
        <end position="217"/>
    </location>
</feature>
<feature type="transmembrane region" description="Helical" evidence="1">
    <location>
        <begin position="237"/>
        <end position="258"/>
    </location>
</feature>
<feature type="transmembrane region" description="Helical" evidence="1">
    <location>
        <begin position="88"/>
        <end position="106"/>
    </location>
</feature>
<dbReference type="RefSeq" id="WP_082757612.1">
    <property type="nucleotide sequence ID" value="NZ_JAFCLK010000027.1"/>
</dbReference>
<evidence type="ECO:0000256" key="1">
    <source>
        <dbReference type="SAM" id="Phobius"/>
    </source>
</evidence>
<evidence type="ECO:0000259" key="2">
    <source>
        <dbReference type="Pfam" id="PF00892"/>
    </source>
</evidence>
<keyword evidence="4" id="KW-1185">Reference proteome</keyword>
<comment type="caution">
    <text evidence="3">The sequence shown here is derived from an EMBL/GenBank/DDBJ whole genome shotgun (WGS) entry which is preliminary data.</text>
</comment>
<dbReference type="Proteomes" id="UP001314635">
    <property type="component" value="Unassembled WGS sequence"/>
</dbReference>
<name>A0ABS5GCX1_9BRAD</name>
<keyword evidence="1" id="KW-1133">Transmembrane helix</keyword>
<proteinExistence type="predicted"/>
<organism evidence="3 4">
    <name type="scientific">Bradyrhizobium denitrificans</name>
    <dbReference type="NCBI Taxonomy" id="2734912"/>
    <lineage>
        <taxon>Bacteria</taxon>
        <taxon>Pseudomonadati</taxon>
        <taxon>Pseudomonadota</taxon>
        <taxon>Alphaproteobacteria</taxon>
        <taxon>Hyphomicrobiales</taxon>
        <taxon>Nitrobacteraceae</taxon>
        <taxon>Bradyrhizobium</taxon>
    </lineage>
</organism>
<keyword evidence="1" id="KW-0472">Membrane</keyword>
<keyword evidence="1" id="KW-0812">Transmembrane</keyword>
<feature type="transmembrane region" description="Helical" evidence="1">
    <location>
        <begin position="289"/>
        <end position="308"/>
    </location>
</feature>
<feature type="domain" description="EamA" evidence="2">
    <location>
        <begin position="24"/>
        <end position="157"/>
    </location>
</feature>
<feature type="transmembrane region" description="Helical" evidence="1">
    <location>
        <begin position="142"/>
        <end position="163"/>
    </location>
</feature>
<feature type="transmembrane region" description="Helical" evidence="1">
    <location>
        <begin position="169"/>
        <end position="190"/>
    </location>
</feature>
<evidence type="ECO:0000313" key="4">
    <source>
        <dbReference type="Proteomes" id="UP001314635"/>
    </source>
</evidence>
<dbReference type="EMBL" id="JAFCLK010000027">
    <property type="protein sequence ID" value="MBR1139187.1"/>
    <property type="molecule type" value="Genomic_DNA"/>
</dbReference>
<dbReference type="InterPro" id="IPR000620">
    <property type="entry name" value="EamA_dom"/>
</dbReference>